<dbReference type="AlphaFoldDB" id="A0AAP0RNA7"/>
<keyword evidence="3" id="KW-1185">Reference proteome</keyword>
<reference evidence="2 3" key="1">
    <citation type="journal article" date="2024" name="Plant J.">
        <title>Genome sequences and population genomics reveal climatic adaptation and genomic divergence between two closely related sweetgum species.</title>
        <authorList>
            <person name="Xu W.Q."/>
            <person name="Ren C.Q."/>
            <person name="Zhang X.Y."/>
            <person name="Comes H.P."/>
            <person name="Liu X.H."/>
            <person name="Li Y.G."/>
            <person name="Kettle C.J."/>
            <person name="Jalonen R."/>
            <person name="Gaisberger H."/>
            <person name="Ma Y.Z."/>
            <person name="Qiu Y.X."/>
        </authorList>
    </citation>
    <scope>NUCLEOTIDE SEQUENCE [LARGE SCALE GENOMIC DNA]</scope>
    <source>
        <strain evidence="2">Hangzhou</strain>
    </source>
</reference>
<organism evidence="2 3">
    <name type="scientific">Liquidambar formosana</name>
    <name type="common">Formosan gum</name>
    <dbReference type="NCBI Taxonomy" id="63359"/>
    <lineage>
        <taxon>Eukaryota</taxon>
        <taxon>Viridiplantae</taxon>
        <taxon>Streptophyta</taxon>
        <taxon>Embryophyta</taxon>
        <taxon>Tracheophyta</taxon>
        <taxon>Spermatophyta</taxon>
        <taxon>Magnoliopsida</taxon>
        <taxon>eudicotyledons</taxon>
        <taxon>Gunneridae</taxon>
        <taxon>Pentapetalae</taxon>
        <taxon>Saxifragales</taxon>
        <taxon>Altingiaceae</taxon>
        <taxon>Liquidambar</taxon>
    </lineage>
</organism>
<proteinExistence type="predicted"/>
<comment type="caution">
    <text evidence="2">The sequence shown here is derived from an EMBL/GenBank/DDBJ whole genome shotgun (WGS) entry which is preliminary data.</text>
</comment>
<name>A0AAP0RNA7_LIQFO</name>
<sequence length="206" mass="21192">MERFKVSQHLVAISASLLVILGSLSRWADWYSMHYFNGANVPIQIPINPNLAISLPQACKISGVPLQCKASGSPLPTPGPVVLGPTLPPKASASSPRGPVVLGPTLPPKASAFSLRGPVVLGPTLPPKASAFSPRVSKASRLAPAPDSETTLQPTAASPPAGSKVPSATPGIRPVLTPSTSASDPSYISSPPLLLIFVGILVLKCY</sequence>
<evidence type="ECO:0000313" key="3">
    <source>
        <dbReference type="Proteomes" id="UP001415857"/>
    </source>
</evidence>
<evidence type="ECO:0000256" key="1">
    <source>
        <dbReference type="SAM" id="MobiDB-lite"/>
    </source>
</evidence>
<dbReference type="Proteomes" id="UP001415857">
    <property type="component" value="Unassembled WGS sequence"/>
</dbReference>
<protein>
    <submittedName>
        <fullName evidence="2">Uncharacterized protein</fullName>
    </submittedName>
</protein>
<feature type="region of interest" description="Disordered" evidence="1">
    <location>
        <begin position="131"/>
        <end position="185"/>
    </location>
</feature>
<accession>A0AAP0RNA7</accession>
<gene>
    <name evidence="2" type="ORF">L1049_003672</name>
</gene>
<evidence type="ECO:0000313" key="2">
    <source>
        <dbReference type="EMBL" id="KAK9280783.1"/>
    </source>
</evidence>
<dbReference type="EMBL" id="JBBPBK010000007">
    <property type="protein sequence ID" value="KAK9280783.1"/>
    <property type="molecule type" value="Genomic_DNA"/>
</dbReference>